<dbReference type="GO" id="GO:0030366">
    <property type="term" value="F:molybdopterin synthase activity"/>
    <property type="evidence" value="ECO:0007669"/>
    <property type="project" value="UniProtKB-EC"/>
</dbReference>
<dbReference type="EC" id="2.8.1.12" evidence="3"/>
<evidence type="ECO:0000256" key="4">
    <source>
        <dbReference type="ARBA" id="ARBA00013858"/>
    </source>
</evidence>
<dbReference type="Proteomes" id="UP001348817">
    <property type="component" value="Chromosome"/>
</dbReference>
<dbReference type="Gene3D" id="3.90.1170.40">
    <property type="entry name" value="Molybdopterin biosynthesis MoaE subunit"/>
    <property type="match status" value="1"/>
</dbReference>
<comment type="similarity">
    <text evidence="2">Belongs to the MoaE family.</text>
</comment>
<comment type="catalytic activity">
    <reaction evidence="11">
        <text>2 [molybdopterin-synthase sulfur-carrier protein]-C-terminal-Gly-aminoethanethioate + cyclic pyranopterin phosphate + H2O = molybdopterin + 2 [molybdopterin-synthase sulfur-carrier protein]-C-terminal Gly-Gly + 2 H(+)</text>
        <dbReference type="Rhea" id="RHEA:26333"/>
        <dbReference type="Rhea" id="RHEA-COMP:12202"/>
        <dbReference type="Rhea" id="RHEA-COMP:19907"/>
        <dbReference type="ChEBI" id="CHEBI:15377"/>
        <dbReference type="ChEBI" id="CHEBI:15378"/>
        <dbReference type="ChEBI" id="CHEBI:58698"/>
        <dbReference type="ChEBI" id="CHEBI:59648"/>
        <dbReference type="ChEBI" id="CHEBI:90778"/>
        <dbReference type="ChEBI" id="CHEBI:232372"/>
        <dbReference type="EC" id="2.8.1.12"/>
    </reaction>
</comment>
<dbReference type="InterPro" id="IPR003448">
    <property type="entry name" value="Mopterin_biosynth_MoaE"/>
</dbReference>
<evidence type="ECO:0000313" key="12">
    <source>
        <dbReference type="EMBL" id="BDD09532.1"/>
    </source>
</evidence>
<sequence length="147" mass="16623">MKGKKIKNSFVQGPISATFIGESIAKHQAKTTIGAHDIFLGQIRADKVGDKTVSAIEYTAHEEMANKKFHEIREEAFEKFDLTCSHIYHSLGKVKAGELCLFVFVSSSHRKEAFRAKEFIVEEIKKHVPVFGKEIFGDDSHQWKVNS</sequence>
<evidence type="ECO:0000256" key="5">
    <source>
        <dbReference type="ARBA" id="ARBA00023150"/>
    </source>
</evidence>
<evidence type="ECO:0000256" key="11">
    <source>
        <dbReference type="ARBA" id="ARBA00049878"/>
    </source>
</evidence>
<evidence type="ECO:0000256" key="8">
    <source>
        <dbReference type="ARBA" id="ARBA00030407"/>
    </source>
</evidence>
<dbReference type="EMBL" id="AP025314">
    <property type="protein sequence ID" value="BDD09532.1"/>
    <property type="molecule type" value="Genomic_DNA"/>
</dbReference>
<dbReference type="InterPro" id="IPR036563">
    <property type="entry name" value="MoaE_sf"/>
</dbReference>
<proteinExistence type="inferred from homology"/>
<protein>
    <recommendedName>
        <fullName evidence="4">Molybdopterin synthase catalytic subunit</fullName>
        <ecNumber evidence="3">2.8.1.12</ecNumber>
    </recommendedName>
    <alternativeName>
        <fullName evidence="9">MPT synthase subunit 2</fullName>
    </alternativeName>
    <alternativeName>
        <fullName evidence="7">Molybdenum cofactor biosynthesis protein E</fullName>
    </alternativeName>
    <alternativeName>
        <fullName evidence="8">Molybdopterin-converting factor large subunit</fullName>
    </alternativeName>
    <alternativeName>
        <fullName evidence="10">Molybdopterin-converting factor subunit 2</fullName>
    </alternativeName>
</protein>
<gene>
    <name evidence="12" type="ORF">FUAX_19640</name>
</gene>
<accession>A0AAU9CVS4</accession>
<evidence type="ECO:0000256" key="9">
    <source>
        <dbReference type="ARBA" id="ARBA00030781"/>
    </source>
</evidence>
<evidence type="ECO:0000256" key="6">
    <source>
        <dbReference type="ARBA" id="ARBA00026066"/>
    </source>
</evidence>
<organism evidence="12 13">
    <name type="scientific">Fulvitalea axinellae</name>
    <dbReference type="NCBI Taxonomy" id="1182444"/>
    <lineage>
        <taxon>Bacteria</taxon>
        <taxon>Pseudomonadati</taxon>
        <taxon>Bacteroidota</taxon>
        <taxon>Cytophagia</taxon>
        <taxon>Cytophagales</taxon>
        <taxon>Persicobacteraceae</taxon>
        <taxon>Fulvitalea</taxon>
    </lineage>
</organism>
<evidence type="ECO:0000313" key="13">
    <source>
        <dbReference type="Proteomes" id="UP001348817"/>
    </source>
</evidence>
<dbReference type="SUPFAM" id="SSF54690">
    <property type="entry name" value="Molybdopterin synthase subunit MoaE"/>
    <property type="match status" value="1"/>
</dbReference>
<evidence type="ECO:0000256" key="7">
    <source>
        <dbReference type="ARBA" id="ARBA00029745"/>
    </source>
</evidence>
<evidence type="ECO:0000256" key="1">
    <source>
        <dbReference type="ARBA" id="ARBA00005046"/>
    </source>
</evidence>
<comment type="pathway">
    <text evidence="1">Cofactor biosynthesis; molybdopterin biosynthesis.</text>
</comment>
<dbReference type="RefSeq" id="WP_338391129.1">
    <property type="nucleotide sequence ID" value="NZ_AP025314.1"/>
</dbReference>
<reference evidence="12 13" key="1">
    <citation type="submission" date="2021-12" db="EMBL/GenBank/DDBJ databases">
        <title>Genome sequencing of bacteria with rrn-lacking chromosome and rrn-plasmid.</title>
        <authorList>
            <person name="Anda M."/>
            <person name="Iwasaki W."/>
        </authorList>
    </citation>
    <scope>NUCLEOTIDE SEQUENCE [LARGE SCALE GENOMIC DNA]</scope>
    <source>
        <strain evidence="12 13">DSM 100852</strain>
    </source>
</reference>
<comment type="subunit">
    <text evidence="6">Heterotetramer of 2 MoaD subunits and 2 MoaE subunits. Also stable as homodimer. The enzyme changes between these two forms during catalysis.</text>
</comment>
<dbReference type="PANTHER" id="PTHR23404">
    <property type="entry name" value="MOLYBDOPTERIN SYNTHASE RELATED"/>
    <property type="match status" value="1"/>
</dbReference>
<dbReference type="AlphaFoldDB" id="A0AAU9CVS4"/>
<keyword evidence="5" id="KW-0501">Molybdenum cofactor biosynthesis</keyword>
<name>A0AAU9CVS4_9BACT</name>
<dbReference type="KEGG" id="fax:FUAX_19640"/>
<evidence type="ECO:0000256" key="10">
    <source>
        <dbReference type="ARBA" id="ARBA00032474"/>
    </source>
</evidence>
<dbReference type="CDD" id="cd00756">
    <property type="entry name" value="MoaE"/>
    <property type="match status" value="1"/>
</dbReference>
<keyword evidence="13" id="KW-1185">Reference proteome</keyword>
<evidence type="ECO:0000256" key="2">
    <source>
        <dbReference type="ARBA" id="ARBA00005426"/>
    </source>
</evidence>
<dbReference type="GO" id="GO:0006777">
    <property type="term" value="P:Mo-molybdopterin cofactor biosynthetic process"/>
    <property type="evidence" value="ECO:0007669"/>
    <property type="project" value="UniProtKB-KW"/>
</dbReference>
<evidence type="ECO:0000256" key="3">
    <source>
        <dbReference type="ARBA" id="ARBA00011950"/>
    </source>
</evidence>
<dbReference type="Pfam" id="PF02391">
    <property type="entry name" value="MoaE"/>
    <property type="match status" value="1"/>
</dbReference>